<proteinExistence type="predicted"/>
<dbReference type="EMBL" id="SIDB01000034">
    <property type="protein sequence ID" value="KAI3423183.1"/>
    <property type="molecule type" value="Genomic_DNA"/>
</dbReference>
<feature type="signal peptide" evidence="1">
    <location>
        <begin position="1"/>
        <end position="22"/>
    </location>
</feature>
<protein>
    <submittedName>
        <fullName evidence="3">Uncharacterized protein</fullName>
    </submittedName>
</protein>
<sequence>MAAGQQCATLTLIIQHNALLLAASLACCCLLVADEQHHAAFEAATAATTLLSFLQFGTAAAADTYSAAWNELRLILTAITSSPATDITSEAALYLWEACARASFMTTPWLGYRFQAAVDARIGCLVPQPAAMRASTAAWNRYPSQGVVMKAARAHASHRHRAASLVMAVAEEEAVAVTTSRISLQAAV</sequence>
<reference evidence="3" key="2">
    <citation type="submission" date="2020-11" db="EMBL/GenBank/DDBJ databases">
        <authorList>
            <person name="Cecchin M."/>
            <person name="Marcolungo L."/>
            <person name="Rossato M."/>
            <person name="Girolomoni L."/>
            <person name="Cosentino E."/>
            <person name="Cuine S."/>
            <person name="Li-Beisson Y."/>
            <person name="Delledonne M."/>
            <person name="Ballottari M."/>
        </authorList>
    </citation>
    <scope>NUCLEOTIDE SEQUENCE</scope>
    <source>
        <strain evidence="3">211/11P</strain>
        <tissue evidence="3">Whole cell</tissue>
    </source>
</reference>
<keyword evidence="4" id="KW-1185">Reference proteome</keyword>
<organism evidence="3 4">
    <name type="scientific">Chlorella vulgaris</name>
    <name type="common">Green alga</name>
    <dbReference type="NCBI Taxonomy" id="3077"/>
    <lineage>
        <taxon>Eukaryota</taxon>
        <taxon>Viridiplantae</taxon>
        <taxon>Chlorophyta</taxon>
        <taxon>core chlorophytes</taxon>
        <taxon>Trebouxiophyceae</taxon>
        <taxon>Chlorellales</taxon>
        <taxon>Chlorellaceae</taxon>
        <taxon>Chlorella clade</taxon>
        <taxon>Chlorella</taxon>
    </lineage>
</organism>
<evidence type="ECO:0000313" key="2">
    <source>
        <dbReference type="EMBL" id="KAI3423183.1"/>
    </source>
</evidence>
<dbReference type="EMBL" id="SIDB01000007">
    <property type="protein sequence ID" value="KAI3431006.1"/>
    <property type="molecule type" value="Genomic_DNA"/>
</dbReference>
<dbReference type="AlphaFoldDB" id="A0A9D4YX09"/>
<keyword evidence="1" id="KW-0732">Signal</keyword>
<evidence type="ECO:0000313" key="3">
    <source>
        <dbReference type="EMBL" id="KAI3431006.1"/>
    </source>
</evidence>
<dbReference type="Proteomes" id="UP001055712">
    <property type="component" value="Unassembled WGS sequence"/>
</dbReference>
<comment type="caution">
    <text evidence="3">The sequence shown here is derived from an EMBL/GenBank/DDBJ whole genome shotgun (WGS) entry which is preliminary data.</text>
</comment>
<evidence type="ECO:0000256" key="1">
    <source>
        <dbReference type="SAM" id="SignalP"/>
    </source>
</evidence>
<evidence type="ECO:0000313" key="4">
    <source>
        <dbReference type="Proteomes" id="UP001055712"/>
    </source>
</evidence>
<feature type="chain" id="PRO_5040097912" evidence="1">
    <location>
        <begin position="23"/>
        <end position="188"/>
    </location>
</feature>
<name>A0A9D4YX09_CHLVU</name>
<gene>
    <name evidence="3" type="ORF">D9Q98_009408</name>
    <name evidence="2" type="ORF">D9Q98_010694</name>
</gene>
<accession>A0A9D4YX09</accession>
<reference evidence="3" key="1">
    <citation type="journal article" date="2019" name="Plant J.">
        <title>Chlorella vulgaris genome assembly and annotation reveals the molecular basis for metabolic acclimation to high light conditions.</title>
        <authorList>
            <person name="Cecchin M."/>
            <person name="Marcolungo L."/>
            <person name="Rossato M."/>
            <person name="Girolomoni L."/>
            <person name="Cosentino E."/>
            <person name="Cuine S."/>
            <person name="Li-Beisson Y."/>
            <person name="Delledonne M."/>
            <person name="Ballottari M."/>
        </authorList>
    </citation>
    <scope>NUCLEOTIDE SEQUENCE</scope>
    <source>
        <strain evidence="3">211/11P</strain>
    </source>
</reference>